<dbReference type="AlphaFoldDB" id="A0A5D2I790"/>
<reference evidence="1 2" key="1">
    <citation type="submission" date="2019-07" db="EMBL/GenBank/DDBJ databases">
        <title>WGS assembly of Gossypium tomentosum.</title>
        <authorList>
            <person name="Chen Z.J."/>
            <person name="Sreedasyam A."/>
            <person name="Ando A."/>
            <person name="Song Q."/>
            <person name="De L."/>
            <person name="Hulse-Kemp A."/>
            <person name="Ding M."/>
            <person name="Ye W."/>
            <person name="Kirkbride R."/>
            <person name="Jenkins J."/>
            <person name="Plott C."/>
            <person name="Lovell J."/>
            <person name="Lin Y.-M."/>
            <person name="Vaughn R."/>
            <person name="Liu B."/>
            <person name="Li W."/>
            <person name="Simpson S."/>
            <person name="Scheffler B."/>
            <person name="Saski C."/>
            <person name="Grover C."/>
            <person name="Hu G."/>
            <person name="Conover J."/>
            <person name="Carlson J."/>
            <person name="Shu S."/>
            <person name="Boston L."/>
            <person name="Williams M."/>
            <person name="Peterson D."/>
            <person name="Mcgee K."/>
            <person name="Jones D."/>
            <person name="Wendel J."/>
            <person name="Stelly D."/>
            <person name="Grimwood J."/>
            <person name="Schmutz J."/>
        </authorList>
    </citation>
    <scope>NUCLEOTIDE SEQUENCE [LARGE SCALE GENOMIC DNA]</scope>
    <source>
        <strain evidence="1">7179.01</strain>
    </source>
</reference>
<gene>
    <name evidence="1" type="ORF">ES332_D12G111100v1</name>
</gene>
<accession>A0A5D2I790</accession>
<sequence>MPSIPNTITNISFRILDTKKIQLQHCRCSTLQILEVSRV</sequence>
<evidence type="ECO:0000313" key="1">
    <source>
        <dbReference type="EMBL" id="TYH38467.1"/>
    </source>
</evidence>
<dbReference type="EMBL" id="CM017634">
    <property type="protein sequence ID" value="TYH38467.1"/>
    <property type="molecule type" value="Genomic_DNA"/>
</dbReference>
<protein>
    <submittedName>
        <fullName evidence="1">Uncharacterized protein</fullName>
    </submittedName>
</protein>
<keyword evidence="2" id="KW-1185">Reference proteome</keyword>
<dbReference type="Proteomes" id="UP000322667">
    <property type="component" value="Chromosome D12"/>
</dbReference>
<name>A0A5D2I790_GOSTO</name>
<evidence type="ECO:0000313" key="2">
    <source>
        <dbReference type="Proteomes" id="UP000322667"/>
    </source>
</evidence>
<organism evidence="1 2">
    <name type="scientific">Gossypium tomentosum</name>
    <name type="common">Hawaiian cotton</name>
    <name type="synonym">Gossypium sandvicense</name>
    <dbReference type="NCBI Taxonomy" id="34277"/>
    <lineage>
        <taxon>Eukaryota</taxon>
        <taxon>Viridiplantae</taxon>
        <taxon>Streptophyta</taxon>
        <taxon>Embryophyta</taxon>
        <taxon>Tracheophyta</taxon>
        <taxon>Spermatophyta</taxon>
        <taxon>Magnoliopsida</taxon>
        <taxon>eudicotyledons</taxon>
        <taxon>Gunneridae</taxon>
        <taxon>Pentapetalae</taxon>
        <taxon>rosids</taxon>
        <taxon>malvids</taxon>
        <taxon>Malvales</taxon>
        <taxon>Malvaceae</taxon>
        <taxon>Malvoideae</taxon>
        <taxon>Gossypium</taxon>
    </lineage>
</organism>
<proteinExistence type="predicted"/>